<evidence type="ECO:0000313" key="1">
    <source>
        <dbReference type="EMBL" id="PSN82343.1"/>
    </source>
</evidence>
<proteinExistence type="predicted"/>
<dbReference type="EMBL" id="NEXE01000368">
    <property type="protein sequence ID" value="PSN82343.1"/>
    <property type="molecule type" value="Genomic_DNA"/>
</dbReference>
<accession>A0A2R6A7S6</accession>
<protein>
    <submittedName>
        <fullName evidence="1">Uncharacterized protein</fullName>
    </submittedName>
</protein>
<evidence type="ECO:0000313" key="2">
    <source>
        <dbReference type="Proteomes" id="UP000240322"/>
    </source>
</evidence>
<gene>
    <name evidence="1" type="ORF">B9Q03_14335</name>
</gene>
<comment type="caution">
    <text evidence="1">The sequence shown here is derived from an EMBL/GenBank/DDBJ whole genome shotgun (WGS) entry which is preliminary data.</text>
</comment>
<name>A0A2R6A7S6_9ARCH</name>
<reference evidence="1 2" key="1">
    <citation type="submission" date="2017-04" db="EMBL/GenBank/DDBJ databases">
        <title>Novel microbial lineages endemic to geothermal iron-oxide mats fill important gaps in the evolutionary history of Archaea.</title>
        <authorList>
            <person name="Jay Z.J."/>
            <person name="Beam J.P."/>
            <person name="Dlakic M."/>
            <person name="Rusch D.B."/>
            <person name="Kozubal M.A."/>
            <person name="Inskeep W.P."/>
        </authorList>
    </citation>
    <scope>NUCLEOTIDE SEQUENCE [LARGE SCALE GENOMIC DNA]</scope>
    <source>
        <strain evidence="1">OSP_D</strain>
    </source>
</reference>
<dbReference type="Proteomes" id="UP000240322">
    <property type="component" value="Unassembled WGS sequence"/>
</dbReference>
<organism evidence="1 2">
    <name type="scientific">Candidatus Marsarchaeota G2 archaeon OSP_D</name>
    <dbReference type="NCBI Taxonomy" id="1978157"/>
    <lineage>
        <taxon>Archaea</taxon>
        <taxon>Candidatus Marsarchaeota</taxon>
        <taxon>Candidatus Marsarchaeota group 2</taxon>
    </lineage>
</organism>
<dbReference type="AlphaFoldDB" id="A0A2R6A7S6"/>
<sequence>MTKERSREYDVGKIHFKIMDVPEPEQDWASRLGEDWEYYGGAYGVATWVDDAGVRHQEAVYEYQWVGESRSALFGVARYILPERGPCYLTLTLKGHPMHEAFEPFYAAYLYTPGSLAWKTNGEYEIKPEALMDYAEPAAEEDFDAAVEKFREDLEKRVWESYNAHRANDESRSS</sequence>